<organism evidence="2 3">
    <name type="scientific">Reticulibacter mediterranei</name>
    <dbReference type="NCBI Taxonomy" id="2778369"/>
    <lineage>
        <taxon>Bacteria</taxon>
        <taxon>Bacillati</taxon>
        <taxon>Chloroflexota</taxon>
        <taxon>Ktedonobacteria</taxon>
        <taxon>Ktedonobacterales</taxon>
        <taxon>Reticulibacteraceae</taxon>
        <taxon>Reticulibacter</taxon>
    </lineage>
</organism>
<evidence type="ECO:0000256" key="1">
    <source>
        <dbReference type="SAM" id="Phobius"/>
    </source>
</evidence>
<keyword evidence="3" id="KW-1185">Reference proteome</keyword>
<name>A0A8J3N9D4_9CHLR</name>
<dbReference type="AlphaFoldDB" id="A0A8J3N9D4"/>
<keyword evidence="1" id="KW-1133">Transmembrane helix</keyword>
<protein>
    <recommendedName>
        <fullName evidence="4">DUF2330 domain-containing protein</fullName>
    </recommendedName>
</protein>
<keyword evidence="1" id="KW-0812">Transmembrane</keyword>
<gene>
    <name evidence="2" type="ORF">KSF_092600</name>
</gene>
<feature type="transmembrane region" description="Helical" evidence="1">
    <location>
        <begin position="363"/>
        <end position="385"/>
    </location>
</feature>
<dbReference type="InterPro" id="IPR019283">
    <property type="entry name" value="DUF2330"/>
</dbReference>
<comment type="caution">
    <text evidence="2">The sequence shown here is derived from an EMBL/GenBank/DDBJ whole genome shotgun (WGS) entry which is preliminary data.</text>
</comment>
<dbReference type="Pfam" id="PF10092">
    <property type="entry name" value="DUF2330"/>
    <property type="match status" value="1"/>
</dbReference>
<dbReference type="RefSeq" id="WP_220209862.1">
    <property type="nucleotide sequence ID" value="NZ_BNJK01000002.1"/>
</dbReference>
<keyword evidence="1" id="KW-0472">Membrane</keyword>
<evidence type="ECO:0000313" key="3">
    <source>
        <dbReference type="Proteomes" id="UP000597444"/>
    </source>
</evidence>
<dbReference type="Proteomes" id="UP000597444">
    <property type="component" value="Unassembled WGS sequence"/>
</dbReference>
<dbReference type="EMBL" id="BNJK01000002">
    <property type="protein sequence ID" value="GHO99212.1"/>
    <property type="molecule type" value="Genomic_DNA"/>
</dbReference>
<proteinExistence type="predicted"/>
<accession>A0A8J3N9D4</accession>
<reference evidence="2" key="1">
    <citation type="submission" date="2020-10" db="EMBL/GenBank/DDBJ databases">
        <title>Taxonomic study of unclassified bacteria belonging to the class Ktedonobacteria.</title>
        <authorList>
            <person name="Yabe S."/>
            <person name="Wang C.M."/>
            <person name="Zheng Y."/>
            <person name="Sakai Y."/>
            <person name="Cavaletti L."/>
            <person name="Monciardini P."/>
            <person name="Donadio S."/>
        </authorList>
    </citation>
    <scope>NUCLEOTIDE SEQUENCE</scope>
    <source>
        <strain evidence="2">ID150040</strain>
    </source>
</reference>
<evidence type="ECO:0000313" key="2">
    <source>
        <dbReference type="EMBL" id="GHO99212.1"/>
    </source>
</evidence>
<evidence type="ECO:0008006" key="4">
    <source>
        <dbReference type="Google" id="ProtNLM"/>
    </source>
</evidence>
<sequence length="393" mass="43527">MSGTHSTARRRLHIGLAALLLALFCLLINPLSALACGGLFSKDLHAEQTGERLIYALDEGKVTLYEQFTYTGSPKDFVWVLPVPAVPTIDVASVDLFRELDRDTVPSFYVNRHEAPPCFPTNRENSAGSAAPTGGSAVHVYSGGGIGPYSYNVIGSNDPQALTQWLDGHQYKLSEEERAELKPYIAAKMLFLVMRLQGNAGVQDIAPVKITYATKQASFSIPLRLAAPMGKLPLGVTVWIFGKSRYVPQNYQSLELTSSDFRNVTNPWSNFYDGKVEQKVKQAGGHAFVTEYAQNFQSMQPQDPQLRSLQQHYGYLTRLYTRISANQIQRDPTFVAQTGLSDVSRYHAITMPETNEQNCTGEYLLVGGALLLGIGIIAVPIVLFVRRRRKHII</sequence>